<dbReference type="GeneID" id="54292045"/>
<name>A0A6A5XA62_9PLEO</name>
<accession>A0A6A5XA62</accession>
<reference evidence="1" key="1">
    <citation type="journal article" date="2020" name="Stud. Mycol.">
        <title>101 Dothideomycetes genomes: a test case for predicting lifestyles and emergence of pathogens.</title>
        <authorList>
            <person name="Haridas S."/>
            <person name="Albert R."/>
            <person name="Binder M."/>
            <person name="Bloem J."/>
            <person name="Labutti K."/>
            <person name="Salamov A."/>
            <person name="Andreopoulos B."/>
            <person name="Baker S."/>
            <person name="Barry K."/>
            <person name="Bills G."/>
            <person name="Bluhm B."/>
            <person name="Cannon C."/>
            <person name="Castanera R."/>
            <person name="Culley D."/>
            <person name="Daum C."/>
            <person name="Ezra D."/>
            <person name="Gonzalez J."/>
            <person name="Henrissat B."/>
            <person name="Kuo A."/>
            <person name="Liang C."/>
            <person name="Lipzen A."/>
            <person name="Lutzoni F."/>
            <person name="Magnuson J."/>
            <person name="Mondo S."/>
            <person name="Nolan M."/>
            <person name="Ohm R."/>
            <person name="Pangilinan J."/>
            <person name="Park H.-J."/>
            <person name="Ramirez L."/>
            <person name="Alfaro M."/>
            <person name="Sun H."/>
            <person name="Tritt A."/>
            <person name="Yoshinaga Y."/>
            <person name="Zwiers L.-H."/>
            <person name="Turgeon B."/>
            <person name="Goodwin S."/>
            <person name="Spatafora J."/>
            <person name="Crous P."/>
            <person name="Grigoriev I."/>
        </authorList>
    </citation>
    <scope>NUCLEOTIDE SEQUENCE</scope>
    <source>
        <strain evidence="1">CBS 175.79</strain>
    </source>
</reference>
<sequence length="175" mass="19720">MNAQGPFGSGDKGKCRKGWRQKRCECGGESAKKGSQNCKFTVDTAKPWFRLEAMAAVAGRWSGVGGQLKISSATTGNWTKQKSNQGYLMVTGCTVREGPLFAHSALQLAAKQRDGTQHEYRNRAQQLYLGIRKQRTRWIPFYMGPLVRDGYASNSRGEPRGVRKWRATIKWFELR</sequence>
<dbReference type="EMBL" id="ML978078">
    <property type="protein sequence ID" value="KAF2009654.1"/>
    <property type="molecule type" value="Genomic_DNA"/>
</dbReference>
<gene>
    <name evidence="1" type="ORF">BU24DRAFT_80394</name>
</gene>
<dbReference type="Proteomes" id="UP000799778">
    <property type="component" value="Unassembled WGS sequence"/>
</dbReference>
<dbReference type="RefSeq" id="XP_033377993.1">
    <property type="nucleotide sequence ID" value="XM_033534648.1"/>
</dbReference>
<dbReference type="AlphaFoldDB" id="A0A6A5XA62"/>
<proteinExistence type="predicted"/>
<organism evidence="1 2">
    <name type="scientific">Aaosphaeria arxii CBS 175.79</name>
    <dbReference type="NCBI Taxonomy" id="1450172"/>
    <lineage>
        <taxon>Eukaryota</taxon>
        <taxon>Fungi</taxon>
        <taxon>Dikarya</taxon>
        <taxon>Ascomycota</taxon>
        <taxon>Pezizomycotina</taxon>
        <taxon>Dothideomycetes</taxon>
        <taxon>Pleosporomycetidae</taxon>
        <taxon>Pleosporales</taxon>
        <taxon>Pleosporales incertae sedis</taxon>
        <taxon>Aaosphaeria</taxon>
    </lineage>
</organism>
<keyword evidence="2" id="KW-1185">Reference proteome</keyword>
<evidence type="ECO:0000313" key="2">
    <source>
        <dbReference type="Proteomes" id="UP000799778"/>
    </source>
</evidence>
<protein>
    <submittedName>
        <fullName evidence="1">Uncharacterized protein</fullName>
    </submittedName>
</protein>
<evidence type="ECO:0000313" key="1">
    <source>
        <dbReference type="EMBL" id="KAF2009654.1"/>
    </source>
</evidence>